<organism evidence="1 2">
    <name type="scientific">Prauserella alba</name>
    <dbReference type="NCBI Taxonomy" id="176898"/>
    <lineage>
        <taxon>Bacteria</taxon>
        <taxon>Bacillati</taxon>
        <taxon>Actinomycetota</taxon>
        <taxon>Actinomycetes</taxon>
        <taxon>Pseudonocardiales</taxon>
        <taxon>Pseudonocardiaceae</taxon>
        <taxon>Prauserella</taxon>
    </lineage>
</organism>
<protein>
    <submittedName>
        <fullName evidence="1">Uncharacterized protein</fullName>
    </submittedName>
</protein>
<dbReference type="EMBL" id="BAAALM010000007">
    <property type="protein sequence ID" value="GAA1202559.1"/>
    <property type="molecule type" value="Genomic_DNA"/>
</dbReference>
<keyword evidence="2" id="KW-1185">Reference proteome</keyword>
<sequence length="57" mass="6027">MTNSGVDGPPAIGAAITGTRKDSNMPLIVRTDVAGIRCGIDVPPTPYRERVTYQPVT</sequence>
<gene>
    <name evidence="1" type="ORF">GCM10009675_19560</name>
</gene>
<evidence type="ECO:0000313" key="2">
    <source>
        <dbReference type="Proteomes" id="UP001500467"/>
    </source>
</evidence>
<accession>A0ABP4FWN8</accession>
<reference evidence="2" key="1">
    <citation type="journal article" date="2019" name="Int. J. Syst. Evol. Microbiol.">
        <title>The Global Catalogue of Microorganisms (GCM) 10K type strain sequencing project: providing services to taxonomists for standard genome sequencing and annotation.</title>
        <authorList>
            <consortium name="The Broad Institute Genomics Platform"/>
            <consortium name="The Broad Institute Genome Sequencing Center for Infectious Disease"/>
            <person name="Wu L."/>
            <person name="Ma J."/>
        </authorList>
    </citation>
    <scope>NUCLEOTIDE SEQUENCE [LARGE SCALE GENOMIC DNA]</scope>
    <source>
        <strain evidence="2">JCM 13022</strain>
    </source>
</reference>
<proteinExistence type="predicted"/>
<comment type="caution">
    <text evidence="1">The sequence shown here is derived from an EMBL/GenBank/DDBJ whole genome shotgun (WGS) entry which is preliminary data.</text>
</comment>
<name>A0ABP4FWN8_9PSEU</name>
<evidence type="ECO:0000313" key="1">
    <source>
        <dbReference type="EMBL" id="GAA1202559.1"/>
    </source>
</evidence>
<dbReference type="Proteomes" id="UP001500467">
    <property type="component" value="Unassembled WGS sequence"/>
</dbReference>